<sequence>MAKTDVEVAGSHAARATLLLAASGLAVTLLLLKLKRGEKSDLGSPRKASRRSWSGLLGGSAEAPEEPSEQLLAALPELLDALRRLPQSLDDVRELMELLKTTQELSQDPEWLQRRDEPVTDLASWLYDGATILKPQAMVELSSRRQVFIGKLEELHDLKWDVPFDAEEEAIHQNKIARDAAGME</sequence>
<gene>
    <name evidence="3" type="ORF">SCF082_LOCUS21929</name>
</gene>
<feature type="transmembrane region" description="Helical" evidence="2">
    <location>
        <begin position="12"/>
        <end position="32"/>
    </location>
</feature>
<comment type="caution">
    <text evidence="3">The sequence shown here is derived from an EMBL/GenBank/DDBJ whole genome shotgun (WGS) entry which is preliminary data.</text>
</comment>
<keyword evidence="2" id="KW-0472">Membrane</keyword>
<evidence type="ECO:0000313" key="3">
    <source>
        <dbReference type="EMBL" id="CAK9036924.1"/>
    </source>
</evidence>
<proteinExistence type="predicted"/>
<feature type="region of interest" description="Disordered" evidence="1">
    <location>
        <begin position="40"/>
        <end position="68"/>
    </location>
</feature>
<name>A0ABP0LFN5_9DINO</name>
<reference evidence="3 4" key="1">
    <citation type="submission" date="2024-02" db="EMBL/GenBank/DDBJ databases">
        <authorList>
            <person name="Chen Y."/>
            <person name="Shah S."/>
            <person name="Dougan E. K."/>
            <person name="Thang M."/>
            <person name="Chan C."/>
        </authorList>
    </citation>
    <scope>NUCLEOTIDE SEQUENCE [LARGE SCALE GENOMIC DNA]</scope>
</reference>
<keyword evidence="4" id="KW-1185">Reference proteome</keyword>
<organism evidence="3 4">
    <name type="scientific">Durusdinium trenchii</name>
    <dbReference type="NCBI Taxonomy" id="1381693"/>
    <lineage>
        <taxon>Eukaryota</taxon>
        <taxon>Sar</taxon>
        <taxon>Alveolata</taxon>
        <taxon>Dinophyceae</taxon>
        <taxon>Suessiales</taxon>
        <taxon>Symbiodiniaceae</taxon>
        <taxon>Durusdinium</taxon>
    </lineage>
</organism>
<dbReference type="EMBL" id="CAXAMM010015669">
    <property type="protein sequence ID" value="CAK9036924.1"/>
    <property type="molecule type" value="Genomic_DNA"/>
</dbReference>
<keyword evidence="2" id="KW-0812">Transmembrane</keyword>
<accession>A0ABP0LFN5</accession>
<protein>
    <submittedName>
        <fullName evidence="3">Uncharacterized protein</fullName>
    </submittedName>
</protein>
<evidence type="ECO:0000256" key="2">
    <source>
        <dbReference type="SAM" id="Phobius"/>
    </source>
</evidence>
<dbReference type="Proteomes" id="UP001642464">
    <property type="component" value="Unassembled WGS sequence"/>
</dbReference>
<feature type="compositionally biased region" description="Low complexity" evidence="1">
    <location>
        <begin position="51"/>
        <end position="62"/>
    </location>
</feature>
<evidence type="ECO:0000313" key="4">
    <source>
        <dbReference type="Proteomes" id="UP001642464"/>
    </source>
</evidence>
<keyword evidence="2" id="KW-1133">Transmembrane helix</keyword>
<evidence type="ECO:0000256" key="1">
    <source>
        <dbReference type="SAM" id="MobiDB-lite"/>
    </source>
</evidence>